<dbReference type="PANTHER" id="PTHR42738">
    <property type="entry name" value="HYDROXYMETHYLGLUTARYL-COA LYASE"/>
    <property type="match status" value="1"/>
</dbReference>
<comment type="pathway">
    <text evidence="1">Metabolic intermediate metabolism; (S)-3-hydroxy-3-methylglutaryl-CoA degradation; acetoacetate from (S)-3-hydroxy-3-methylglutaryl-CoA: step 1/1.</text>
</comment>
<evidence type="ECO:0000313" key="8">
    <source>
        <dbReference type="EMBL" id="RYQ86207.1"/>
    </source>
</evidence>
<dbReference type="Proteomes" id="UP000289738">
    <property type="component" value="Chromosome B10"/>
</dbReference>
<dbReference type="InterPro" id="IPR013785">
    <property type="entry name" value="Aldolase_TIM"/>
</dbReference>
<dbReference type="Gene3D" id="3.20.20.70">
    <property type="entry name" value="Aldolase class I"/>
    <property type="match status" value="1"/>
</dbReference>
<evidence type="ECO:0000256" key="1">
    <source>
        <dbReference type="ARBA" id="ARBA00005143"/>
    </source>
</evidence>
<protein>
    <recommendedName>
        <fullName evidence="3">hydroxymethylglutaryl-CoA lyase</fullName>
        <ecNumber evidence="3">4.1.3.4</ecNumber>
    </recommendedName>
</protein>
<evidence type="ECO:0000256" key="2">
    <source>
        <dbReference type="ARBA" id="ARBA00009405"/>
    </source>
</evidence>
<keyword evidence="4" id="KW-0479">Metal-binding</keyword>
<evidence type="ECO:0000256" key="5">
    <source>
        <dbReference type="ARBA" id="ARBA00023239"/>
    </source>
</evidence>
<gene>
    <name evidence="8" type="ORF">Ahy_B10g105894</name>
</gene>
<reference evidence="8 9" key="1">
    <citation type="submission" date="2019-01" db="EMBL/GenBank/DDBJ databases">
        <title>Sequencing of cultivated peanut Arachis hypogaea provides insights into genome evolution and oil improvement.</title>
        <authorList>
            <person name="Chen X."/>
        </authorList>
    </citation>
    <scope>NUCLEOTIDE SEQUENCE [LARGE SCALE GENOMIC DNA]</scope>
    <source>
        <strain evidence="9">cv. Fuhuasheng</strain>
        <tissue evidence="8">Leaves</tissue>
    </source>
</reference>
<evidence type="ECO:0000256" key="4">
    <source>
        <dbReference type="ARBA" id="ARBA00022723"/>
    </source>
</evidence>
<keyword evidence="5" id="KW-0456">Lyase</keyword>
<evidence type="ECO:0000256" key="3">
    <source>
        <dbReference type="ARBA" id="ARBA00012910"/>
    </source>
</evidence>
<dbReference type="NCBIfam" id="NF004283">
    <property type="entry name" value="PRK05692.1"/>
    <property type="match status" value="1"/>
</dbReference>
<dbReference type="FunFam" id="3.20.20.70:FF:000038">
    <property type="entry name" value="Hydroxymethylglutaryl-CoA lyase, mitochondrial"/>
    <property type="match status" value="1"/>
</dbReference>
<proteinExistence type="inferred from homology"/>
<dbReference type="CDD" id="cd07938">
    <property type="entry name" value="DRE_TIM_HMGL"/>
    <property type="match status" value="1"/>
</dbReference>
<dbReference type="SUPFAM" id="SSF51569">
    <property type="entry name" value="Aldolase"/>
    <property type="match status" value="1"/>
</dbReference>
<dbReference type="GO" id="GO:0046951">
    <property type="term" value="P:ketone body biosynthetic process"/>
    <property type="evidence" value="ECO:0007669"/>
    <property type="project" value="TreeGrafter"/>
</dbReference>
<comment type="caution">
    <text evidence="8">The sequence shown here is derived from an EMBL/GenBank/DDBJ whole genome shotgun (WGS) entry which is preliminary data.</text>
</comment>
<evidence type="ECO:0000313" key="9">
    <source>
        <dbReference type="Proteomes" id="UP000289738"/>
    </source>
</evidence>
<keyword evidence="9" id="KW-1185">Reference proteome</keyword>
<dbReference type="Pfam" id="PF00682">
    <property type="entry name" value="HMGL-like"/>
    <property type="match status" value="2"/>
</dbReference>
<dbReference type="UniPathway" id="UPA00896">
    <property type="reaction ID" value="UER00863"/>
</dbReference>
<comment type="similarity">
    <text evidence="2">Belongs to the HMG-CoA lyase family.</text>
</comment>
<dbReference type="InterPro" id="IPR043594">
    <property type="entry name" value="HMGL"/>
</dbReference>
<organism evidence="8 9">
    <name type="scientific">Arachis hypogaea</name>
    <name type="common">Peanut</name>
    <dbReference type="NCBI Taxonomy" id="3818"/>
    <lineage>
        <taxon>Eukaryota</taxon>
        <taxon>Viridiplantae</taxon>
        <taxon>Streptophyta</taxon>
        <taxon>Embryophyta</taxon>
        <taxon>Tracheophyta</taxon>
        <taxon>Spermatophyta</taxon>
        <taxon>Magnoliopsida</taxon>
        <taxon>eudicotyledons</taxon>
        <taxon>Gunneridae</taxon>
        <taxon>Pentapetalae</taxon>
        <taxon>rosids</taxon>
        <taxon>fabids</taxon>
        <taxon>Fabales</taxon>
        <taxon>Fabaceae</taxon>
        <taxon>Papilionoideae</taxon>
        <taxon>50 kb inversion clade</taxon>
        <taxon>dalbergioids sensu lato</taxon>
        <taxon>Dalbergieae</taxon>
        <taxon>Pterocarpus clade</taxon>
        <taxon>Arachis</taxon>
    </lineage>
</organism>
<name>A0A444X932_ARAHY</name>
<dbReference type="STRING" id="3818.A0A444X932"/>
<dbReference type="PANTHER" id="PTHR42738:SF15">
    <property type="entry name" value="HYDROXYMETHYLGLUTARYL-COA LYASE"/>
    <property type="match status" value="1"/>
</dbReference>
<evidence type="ECO:0000256" key="6">
    <source>
        <dbReference type="ARBA" id="ARBA00049877"/>
    </source>
</evidence>
<comment type="catalytic activity">
    <reaction evidence="6">
        <text>(3S)-3-hydroxy-3-methylglutaryl-CoA = acetoacetate + acetyl-CoA</text>
        <dbReference type="Rhea" id="RHEA:24404"/>
        <dbReference type="ChEBI" id="CHEBI:13705"/>
        <dbReference type="ChEBI" id="CHEBI:43074"/>
        <dbReference type="ChEBI" id="CHEBI:57288"/>
        <dbReference type="EC" id="4.1.3.4"/>
    </reaction>
</comment>
<dbReference type="PROSITE" id="PS50991">
    <property type="entry name" value="PYR_CT"/>
    <property type="match status" value="1"/>
</dbReference>
<dbReference type="PROSITE" id="PS51257">
    <property type="entry name" value="PROKAR_LIPOPROTEIN"/>
    <property type="match status" value="1"/>
</dbReference>
<sequence>MITIKGMQRGRFLNPIPQLVTGLSSSAAASSCDAMDTANQLQSLHSRYPEYTRDSTKATEHRSAFNKYNIRGLSQCLNWPKRFNDNSHPASYLVNHHFTSDRNTDAKDFSSKLLKGIPDFVKIVEVGPRDGLQNEKSIVPTDVKVELIKLLVSSGLSVVEATSFVSPKWVPQLADAKDVLEGIQDVEGVSFPVLTPNLKGFEAAVAAGAKEVAVFPAASESFSKANLNSGIEDNLARCRDIASASRSYSIPVRGYISCVVGCPFEGHVAPAKVAYVAKALYEMGCSEISLGDTIGVGTPGNVSSVCCHVCFFSYIGFDCSGAVCTVVPMLEAVLDVVPVDKLAVHFHDTYGQALSNTIISLQMGISVVDSSVSGLGGCPYAKGATGNVATEDVVYMLDGIGVKTNVDLGKLMQAGDFICKHLGRASNSRAATALSKVKAHASKL</sequence>
<dbReference type="GO" id="GO:0006552">
    <property type="term" value="P:L-leucine catabolic process"/>
    <property type="evidence" value="ECO:0007669"/>
    <property type="project" value="TreeGrafter"/>
</dbReference>
<dbReference type="EMBL" id="SDMP01000020">
    <property type="protein sequence ID" value="RYQ86207.1"/>
    <property type="molecule type" value="Genomic_DNA"/>
</dbReference>
<dbReference type="AlphaFoldDB" id="A0A444X932"/>
<dbReference type="GO" id="GO:0046872">
    <property type="term" value="F:metal ion binding"/>
    <property type="evidence" value="ECO:0007669"/>
    <property type="project" value="UniProtKB-KW"/>
</dbReference>
<dbReference type="InterPro" id="IPR000891">
    <property type="entry name" value="PYR_CT"/>
</dbReference>
<dbReference type="GO" id="GO:0004419">
    <property type="term" value="F:hydroxymethylglutaryl-CoA lyase activity"/>
    <property type="evidence" value="ECO:0007669"/>
    <property type="project" value="UniProtKB-EC"/>
</dbReference>
<evidence type="ECO:0000259" key="7">
    <source>
        <dbReference type="PROSITE" id="PS50991"/>
    </source>
</evidence>
<feature type="domain" description="Pyruvate carboxyltransferase" evidence="7">
    <location>
        <begin position="121"/>
        <end position="412"/>
    </location>
</feature>
<dbReference type="EC" id="4.1.3.4" evidence="3"/>
<accession>A0A444X932</accession>